<organism evidence="3 4">
    <name type="scientific">Ferirhizobium litorale</name>
    <dbReference type="NCBI Taxonomy" id="2927786"/>
    <lineage>
        <taxon>Bacteria</taxon>
        <taxon>Pseudomonadati</taxon>
        <taxon>Pseudomonadota</taxon>
        <taxon>Alphaproteobacteria</taxon>
        <taxon>Hyphomicrobiales</taxon>
        <taxon>Rhizobiaceae</taxon>
        <taxon>Ferirhizobium</taxon>
    </lineage>
</organism>
<dbReference type="InterPro" id="IPR036465">
    <property type="entry name" value="vWFA_dom_sf"/>
</dbReference>
<dbReference type="CDD" id="cd00198">
    <property type="entry name" value="vWFA"/>
    <property type="match status" value="1"/>
</dbReference>
<feature type="compositionally biased region" description="Basic and acidic residues" evidence="1">
    <location>
        <begin position="102"/>
        <end position="119"/>
    </location>
</feature>
<evidence type="ECO:0000259" key="2">
    <source>
        <dbReference type="SMART" id="SM00327"/>
    </source>
</evidence>
<dbReference type="EMBL" id="JALDYZ010000003">
    <property type="protein sequence ID" value="MDI7922028.1"/>
    <property type="molecule type" value="Genomic_DNA"/>
</dbReference>
<accession>A0AAE3QDV5</accession>
<dbReference type="PANTHER" id="PTHR39338:SF6">
    <property type="entry name" value="BLL5662 PROTEIN"/>
    <property type="match status" value="1"/>
</dbReference>
<protein>
    <submittedName>
        <fullName evidence="3">VWA domain-containing protein</fullName>
    </submittedName>
</protein>
<proteinExistence type="predicted"/>
<name>A0AAE3QDV5_9HYPH</name>
<dbReference type="Gene3D" id="3.40.50.410">
    <property type="entry name" value="von Willebrand factor, type A domain"/>
    <property type="match status" value="1"/>
</dbReference>
<dbReference type="SUPFAM" id="SSF53300">
    <property type="entry name" value="vWA-like"/>
    <property type="match status" value="1"/>
</dbReference>
<dbReference type="InterPro" id="IPR011195">
    <property type="entry name" value="UCP010256"/>
</dbReference>
<comment type="caution">
    <text evidence="3">The sequence shown here is derived from an EMBL/GenBank/DDBJ whole genome shotgun (WGS) entry which is preliminary data.</text>
</comment>
<dbReference type="Pfam" id="PF05762">
    <property type="entry name" value="VWA_CoxE"/>
    <property type="match status" value="1"/>
</dbReference>
<evidence type="ECO:0000256" key="1">
    <source>
        <dbReference type="SAM" id="MobiDB-lite"/>
    </source>
</evidence>
<dbReference type="InterPro" id="IPR008912">
    <property type="entry name" value="Uncharacterised_CoxE"/>
</dbReference>
<dbReference type="PANTHER" id="PTHR39338">
    <property type="entry name" value="BLL5662 PROTEIN-RELATED"/>
    <property type="match status" value="1"/>
</dbReference>
<reference evidence="3" key="1">
    <citation type="submission" date="2022-03" db="EMBL/GenBank/DDBJ databases">
        <title>Fererhizobium litorale gen. nov., sp. nov., isolated from sandy sediments of the Sea of Japan seashore.</title>
        <authorList>
            <person name="Romanenko L."/>
            <person name="Kurilenko V."/>
            <person name="Otstavnykh N."/>
            <person name="Svetashev V."/>
            <person name="Tekutyeva L."/>
            <person name="Isaeva M."/>
            <person name="Mikhailov V."/>
        </authorList>
    </citation>
    <scope>NUCLEOTIDE SEQUENCE</scope>
    <source>
        <strain evidence="3">KMM 9576</strain>
    </source>
</reference>
<dbReference type="AlphaFoldDB" id="A0AAE3QDV5"/>
<dbReference type="Proteomes" id="UP001161580">
    <property type="component" value="Unassembled WGS sequence"/>
</dbReference>
<dbReference type="InterPro" id="IPR002035">
    <property type="entry name" value="VWF_A"/>
</dbReference>
<gene>
    <name evidence="3" type="ORF">MRS75_07990</name>
</gene>
<dbReference type="RefSeq" id="WP_311785957.1">
    <property type="nucleotide sequence ID" value="NZ_JALDYY010000003.1"/>
</dbReference>
<evidence type="ECO:0000313" key="4">
    <source>
        <dbReference type="Proteomes" id="UP001161580"/>
    </source>
</evidence>
<feature type="region of interest" description="Disordered" evidence="1">
    <location>
        <begin position="96"/>
        <end position="124"/>
    </location>
</feature>
<evidence type="ECO:0000313" key="3">
    <source>
        <dbReference type="EMBL" id="MDI7922028.1"/>
    </source>
</evidence>
<dbReference type="SMART" id="SM00327">
    <property type="entry name" value="VWA"/>
    <property type="match status" value="1"/>
</dbReference>
<sequence>MTARLPTPQRSDASPVPVEVRPFLAFARALLDSSFSVAPEQVTTFLKAISLLGPRSMEDIRQAGIAALAPPPDRKTEFDAIFRAIFYGEVATLPGGGEDEDANVRESGGAREERDETLKKQTAGEMTSALEQLAVRSFDAVGNDTDAIRFVRSLSRSLPVRRSFRRLRTKAHGQMDLRRSLRSTIAADGDVPKPAFRRRKSVTRRVVMLIDISGSMKQHTADYMTVAHDIMQATDHAEIFTFGTRLTRITGALRVRDRELALARASEAVDDWDGGTRIGTSLLSFLAIPRFAAFARGSVVVLLTDGLERGDHTDMEKAIRRLATRAFRLSLLTPLAGDPRFRPGTAALSAILPLLDDLADGSSIARIRNFVLTLGRQAPSAEEIWRRRTDDRYH</sequence>
<keyword evidence="4" id="KW-1185">Reference proteome</keyword>
<dbReference type="PIRSF" id="PIRSF010256">
    <property type="entry name" value="CoxE_vWa"/>
    <property type="match status" value="1"/>
</dbReference>
<feature type="domain" description="VWFA" evidence="2">
    <location>
        <begin position="203"/>
        <end position="360"/>
    </location>
</feature>